<dbReference type="Pfam" id="PF17917">
    <property type="entry name" value="RT_RNaseH"/>
    <property type="match status" value="1"/>
</dbReference>
<evidence type="ECO:0000256" key="3">
    <source>
        <dbReference type="ARBA" id="ARBA00022722"/>
    </source>
</evidence>
<keyword evidence="3" id="KW-0540">Nuclease</keyword>
<dbReference type="InterPro" id="IPR043502">
    <property type="entry name" value="DNA/RNA_pol_sf"/>
</dbReference>
<protein>
    <submittedName>
        <fullName evidence="8">Transposon Ty3-I Gag-Pol polyprotein</fullName>
    </submittedName>
</protein>
<dbReference type="InterPro" id="IPR041588">
    <property type="entry name" value="Integrase_H2C2"/>
</dbReference>
<dbReference type="PANTHER" id="PTHR37984">
    <property type="entry name" value="PROTEIN CBG26694"/>
    <property type="match status" value="1"/>
</dbReference>
<comment type="caution">
    <text evidence="8">The sequence shown here is derived from an EMBL/GenBank/DDBJ whole genome shotgun (WGS) entry which is preliminary data.</text>
</comment>
<organism evidence="8 9">
    <name type="scientific">Aduncisulcus paluster</name>
    <dbReference type="NCBI Taxonomy" id="2918883"/>
    <lineage>
        <taxon>Eukaryota</taxon>
        <taxon>Metamonada</taxon>
        <taxon>Carpediemonas-like organisms</taxon>
        <taxon>Aduncisulcus</taxon>
    </lineage>
</organism>
<dbReference type="Gene3D" id="3.30.420.10">
    <property type="entry name" value="Ribonuclease H-like superfamily/Ribonuclease H"/>
    <property type="match status" value="1"/>
</dbReference>
<evidence type="ECO:0000259" key="7">
    <source>
        <dbReference type="PROSITE" id="PS50994"/>
    </source>
</evidence>
<dbReference type="PROSITE" id="PS50994">
    <property type="entry name" value="INTEGRASE"/>
    <property type="match status" value="1"/>
</dbReference>
<dbReference type="Pfam" id="PF00078">
    <property type="entry name" value="RVT_1"/>
    <property type="match status" value="1"/>
</dbReference>
<dbReference type="CDD" id="cd01647">
    <property type="entry name" value="RT_LTR"/>
    <property type="match status" value="1"/>
</dbReference>
<feature type="non-terminal residue" evidence="8">
    <location>
        <position position="674"/>
    </location>
</feature>
<keyword evidence="6" id="KW-0695">RNA-directed DNA polymerase</keyword>
<evidence type="ECO:0000256" key="4">
    <source>
        <dbReference type="ARBA" id="ARBA00022759"/>
    </source>
</evidence>
<keyword evidence="1" id="KW-0808">Transferase</keyword>
<dbReference type="Pfam" id="PF00665">
    <property type="entry name" value="rve"/>
    <property type="match status" value="1"/>
</dbReference>
<proteinExistence type="predicted"/>
<keyword evidence="9" id="KW-1185">Reference proteome</keyword>
<keyword evidence="5" id="KW-0378">Hydrolase</keyword>
<feature type="non-terminal residue" evidence="8">
    <location>
        <position position="1"/>
    </location>
</feature>
<accession>A0ABQ5JWW6</accession>
<evidence type="ECO:0000256" key="2">
    <source>
        <dbReference type="ARBA" id="ARBA00022695"/>
    </source>
</evidence>
<dbReference type="InterPro" id="IPR050951">
    <property type="entry name" value="Retrovirus_Pol_polyprotein"/>
</dbReference>
<dbReference type="InterPro" id="IPR000477">
    <property type="entry name" value="RT_dom"/>
</dbReference>
<dbReference type="InterPro" id="IPR036397">
    <property type="entry name" value="RNaseH_sf"/>
</dbReference>
<dbReference type="Gene3D" id="3.10.20.370">
    <property type="match status" value="1"/>
</dbReference>
<keyword evidence="2" id="KW-0548">Nucleotidyltransferase</keyword>
<dbReference type="Pfam" id="PF17921">
    <property type="entry name" value="Integrase_H2C2"/>
    <property type="match status" value="1"/>
</dbReference>
<dbReference type="SUPFAM" id="SSF53098">
    <property type="entry name" value="Ribonuclease H-like"/>
    <property type="match status" value="1"/>
</dbReference>
<dbReference type="Proteomes" id="UP001057375">
    <property type="component" value="Unassembled WGS sequence"/>
</dbReference>
<dbReference type="InterPro" id="IPR041373">
    <property type="entry name" value="RT_RNaseH"/>
</dbReference>
<dbReference type="InterPro" id="IPR001584">
    <property type="entry name" value="Integrase_cat-core"/>
</dbReference>
<feature type="domain" description="Integrase catalytic" evidence="7">
    <location>
        <begin position="389"/>
        <end position="550"/>
    </location>
</feature>
<dbReference type="PANTHER" id="PTHR37984:SF5">
    <property type="entry name" value="PROTEIN NYNRIN-LIKE"/>
    <property type="match status" value="1"/>
</dbReference>
<evidence type="ECO:0000256" key="6">
    <source>
        <dbReference type="ARBA" id="ARBA00022918"/>
    </source>
</evidence>
<reference evidence="8" key="1">
    <citation type="submission" date="2022-03" db="EMBL/GenBank/DDBJ databases">
        <title>Draft genome sequence of Aduncisulcus paluster, a free-living microaerophilic Fornicata.</title>
        <authorList>
            <person name="Yuyama I."/>
            <person name="Kume K."/>
            <person name="Tamura T."/>
            <person name="Inagaki Y."/>
            <person name="Hashimoto T."/>
        </authorList>
    </citation>
    <scope>NUCLEOTIDE SEQUENCE</scope>
    <source>
        <strain evidence="8">NY0171</strain>
    </source>
</reference>
<dbReference type="Gene3D" id="1.10.340.70">
    <property type="match status" value="1"/>
</dbReference>
<gene>
    <name evidence="8" type="ORF">ADUPG1_010682</name>
</gene>
<dbReference type="EMBL" id="BQXS01011666">
    <property type="protein sequence ID" value="GKT15337.1"/>
    <property type="molecule type" value="Genomic_DNA"/>
</dbReference>
<evidence type="ECO:0000313" key="9">
    <source>
        <dbReference type="Proteomes" id="UP001057375"/>
    </source>
</evidence>
<evidence type="ECO:0000256" key="1">
    <source>
        <dbReference type="ARBA" id="ARBA00022679"/>
    </source>
</evidence>
<keyword evidence="4" id="KW-0255">Endonuclease</keyword>
<evidence type="ECO:0000256" key="5">
    <source>
        <dbReference type="ARBA" id="ARBA00022801"/>
    </source>
</evidence>
<dbReference type="Gene3D" id="3.10.10.10">
    <property type="entry name" value="HIV Type 1 Reverse Transcriptase, subunit A, domain 1"/>
    <property type="match status" value="1"/>
</dbReference>
<dbReference type="InterPro" id="IPR012337">
    <property type="entry name" value="RNaseH-like_sf"/>
</dbReference>
<evidence type="ECO:0000313" key="8">
    <source>
        <dbReference type="EMBL" id="GKT15337.1"/>
    </source>
</evidence>
<dbReference type="InterPro" id="IPR043128">
    <property type="entry name" value="Rev_trsase/Diguanyl_cyclase"/>
</dbReference>
<dbReference type="CDD" id="cd09274">
    <property type="entry name" value="RNase_HI_RT_Ty3"/>
    <property type="match status" value="1"/>
</dbReference>
<dbReference type="Gene3D" id="3.30.70.270">
    <property type="match status" value="1"/>
</dbReference>
<sequence length="674" mass="76555">PLHPDTRHITAFTTPLGLFEWTVLPFGLKSAPGIFQRTIQHLFSDLLYHGVLVYLDDIIVYGSTAEEFIERLTEVLKRIWIRDLQPAKSRKEVQALVGFVNYLREFVPHFATVMEPITSLLDTKKTFLWTAKHDETLLCVKKLILYTDASSVGIGAALVQVHKGKERVLSFMSKKLTSQQKRWTVGEQEAWGIVYAVLQCAPILRGRHFTLRTDHRNLVYVQKTPNAKTLRWRLRLEEFSFDIEHVSGSKNILADALSRLRSPTESLRTISQLNPSKGLLTSIKSAQEHLTDSEKSKLKQRTDGLWVNDDGLLCLPESDQDVKKLLLSSSHGGKMRAHHGEEETTSFILGLGVTWKGLRKDVHDHIQECVICQKMRLKQKGIAYSRSTSTKHPFQTVAIDSLGPLPESTSGNKYIIVCIDCFSRFAVLAPTVSTSAKEAASVLLDRVCFMFGTPRCIRTDQGPQYHNALIESLCEGLDIHHHEVMVYNPAANGIVERSNQEVMKILKGFWLEGTFFKDWDTLVPRVQFVMNTHKHRALGTSPHAMIFGEGYIATRISFSVDEEFEMPKFSASSRQAAREYVLELSESLKATKERVKRLHEESTHDTTDEELEDAAIENGSFVWVTPVKKHKKKTDYKLLGPFKVVGHPTPVVYEVENLTTKQIQSFPLHRLRIM</sequence>
<dbReference type="SUPFAM" id="SSF56672">
    <property type="entry name" value="DNA/RNA polymerases"/>
    <property type="match status" value="1"/>
</dbReference>
<name>A0ABQ5JWW6_9EUKA</name>